<name>A0A2W4W3Q6_9CYAN</name>
<comment type="caution">
    <text evidence="3">The sequence shown here is derived from an EMBL/GenBank/DDBJ whole genome shotgun (WGS) entry which is preliminary data.</text>
</comment>
<sequence length="475" mass="50569">MGQTLNALLHNRRGDDWLIGPSSQEFWRCLEDLIPVFAAYRASCGSHSPGVLLTEPDPRQFLVTCLAAWSAGCTVVLANPRWGRGESQQVQAMVDPAWGDPLVPGIAAYPCRVPGGQPGQILIPTGGSSGQIKFAVHTWETLRVSVEGFCAHFAVERVHAYCVLPLFHVSGLMQALRVLVTGGQLTLQPYGDLKRGEFLPLPPGGFLSLVPTQLQDLLALSGEVIPWLRSFRAVLLGGAPAGQALLDQAQAAQIPVALTYGMTETASQVATLLPEEFLAGNRSSGRPLPHASITILSAQGQPQPPGQPGKVAIQAGSLAKGYFECPRQPFAATVGSAHPTGVQSAAASLATDDMGYLDEGGYLHIVGRSSSKLITGGENVFPEEIEAALLATGAVRDACVVGLKSDRWGQQLCALVVMESTQLLPDLPERLRSRLAAYKLPKQWILVSYLPKTAQGKLSRPQSLALAQRILGMDS</sequence>
<dbReference type="Proteomes" id="UP000249081">
    <property type="component" value="Unassembled WGS sequence"/>
</dbReference>
<dbReference type="SUPFAM" id="SSF56801">
    <property type="entry name" value="Acetyl-CoA synthetase-like"/>
    <property type="match status" value="1"/>
</dbReference>
<feature type="domain" description="AMP-dependent synthetase/ligase" evidence="1">
    <location>
        <begin position="122"/>
        <end position="323"/>
    </location>
</feature>
<reference evidence="3 4" key="2">
    <citation type="submission" date="2018-06" db="EMBL/GenBank/DDBJ databases">
        <title>Metagenomic assembly of (sub)arctic Cyanobacteria and their associated microbiome from non-axenic cultures.</title>
        <authorList>
            <person name="Baurain D."/>
        </authorList>
    </citation>
    <scope>NUCLEOTIDE SEQUENCE [LARGE SCALE GENOMIC DNA]</scope>
    <source>
        <strain evidence="3">ULC041bin1</strain>
    </source>
</reference>
<dbReference type="GO" id="GO:0008756">
    <property type="term" value="F:o-succinylbenzoate-CoA ligase activity"/>
    <property type="evidence" value="ECO:0007669"/>
    <property type="project" value="UniProtKB-EC"/>
</dbReference>
<dbReference type="InterPro" id="IPR042099">
    <property type="entry name" value="ANL_N_sf"/>
</dbReference>
<dbReference type="EMBL" id="QBMN01000136">
    <property type="protein sequence ID" value="PZO36719.1"/>
    <property type="molecule type" value="Genomic_DNA"/>
</dbReference>
<dbReference type="Pfam" id="PF00501">
    <property type="entry name" value="AMP-binding"/>
    <property type="match status" value="1"/>
</dbReference>
<reference evidence="4" key="1">
    <citation type="submission" date="2018-04" db="EMBL/GenBank/DDBJ databases">
        <authorList>
            <person name="Cornet L."/>
        </authorList>
    </citation>
    <scope>NUCLEOTIDE SEQUENCE [LARGE SCALE GENOMIC DNA]</scope>
</reference>
<dbReference type="InterPro" id="IPR045851">
    <property type="entry name" value="AMP-bd_C_sf"/>
</dbReference>
<organism evidence="3 4">
    <name type="scientific">Shackletoniella antarctica</name>
    <dbReference type="NCBI Taxonomy" id="268115"/>
    <lineage>
        <taxon>Bacteria</taxon>
        <taxon>Bacillati</taxon>
        <taxon>Cyanobacteriota</taxon>
        <taxon>Cyanophyceae</taxon>
        <taxon>Oculatellales</taxon>
        <taxon>Oculatellaceae</taxon>
        <taxon>Shackletoniella</taxon>
    </lineage>
</organism>
<dbReference type="GO" id="GO:0006631">
    <property type="term" value="P:fatty acid metabolic process"/>
    <property type="evidence" value="ECO:0007669"/>
    <property type="project" value="TreeGrafter"/>
</dbReference>
<dbReference type="AlphaFoldDB" id="A0A2W4W3Q6"/>
<dbReference type="InterPro" id="IPR025110">
    <property type="entry name" value="AMP-bd_C"/>
</dbReference>
<keyword evidence="3" id="KW-0436">Ligase</keyword>
<feature type="domain" description="AMP-binding enzyme C-terminal" evidence="2">
    <location>
        <begin position="384"/>
        <end position="457"/>
    </location>
</feature>
<dbReference type="Gene3D" id="3.30.300.30">
    <property type="match status" value="1"/>
</dbReference>
<dbReference type="EC" id="6.2.1.26" evidence="3"/>
<evidence type="ECO:0000313" key="3">
    <source>
        <dbReference type="EMBL" id="PZO36719.1"/>
    </source>
</evidence>
<proteinExistence type="predicted"/>
<dbReference type="GO" id="GO:0031956">
    <property type="term" value="F:medium-chain fatty acid-CoA ligase activity"/>
    <property type="evidence" value="ECO:0007669"/>
    <property type="project" value="TreeGrafter"/>
</dbReference>
<evidence type="ECO:0000259" key="1">
    <source>
        <dbReference type="Pfam" id="PF00501"/>
    </source>
</evidence>
<accession>A0A2W4W3Q6</accession>
<dbReference type="PANTHER" id="PTHR43201">
    <property type="entry name" value="ACYL-COA SYNTHETASE"/>
    <property type="match status" value="1"/>
</dbReference>
<gene>
    <name evidence="3" type="ORF">DCF17_16890</name>
</gene>
<protein>
    <submittedName>
        <fullName evidence="3">2-succinylbenzoate-CoA ligase</fullName>
        <ecNumber evidence="3">6.2.1.26</ecNumber>
    </submittedName>
</protein>
<evidence type="ECO:0000259" key="2">
    <source>
        <dbReference type="Pfam" id="PF13193"/>
    </source>
</evidence>
<dbReference type="Pfam" id="PF13193">
    <property type="entry name" value="AMP-binding_C"/>
    <property type="match status" value="1"/>
</dbReference>
<evidence type="ECO:0000313" key="4">
    <source>
        <dbReference type="Proteomes" id="UP000249081"/>
    </source>
</evidence>
<dbReference type="PANTHER" id="PTHR43201:SF32">
    <property type="entry name" value="2-SUCCINYLBENZOATE--COA LIGASE, CHLOROPLASTIC_PEROXISOMAL"/>
    <property type="match status" value="1"/>
</dbReference>
<dbReference type="Gene3D" id="3.40.50.12780">
    <property type="entry name" value="N-terminal domain of ligase-like"/>
    <property type="match status" value="1"/>
</dbReference>
<dbReference type="InterPro" id="IPR000873">
    <property type="entry name" value="AMP-dep_synth/lig_dom"/>
</dbReference>